<keyword evidence="2" id="KW-1003">Cell membrane</keyword>
<feature type="transmembrane region" description="Helical" evidence="6">
    <location>
        <begin position="331"/>
        <end position="354"/>
    </location>
</feature>
<comment type="subcellular location">
    <subcellularLocation>
        <location evidence="1">Cell membrane</location>
        <topology evidence="1">Multi-pass membrane protein</topology>
    </subcellularLocation>
</comment>
<evidence type="ECO:0000256" key="5">
    <source>
        <dbReference type="ARBA" id="ARBA00023136"/>
    </source>
</evidence>
<feature type="transmembrane region" description="Helical" evidence="6">
    <location>
        <begin position="300"/>
        <end position="319"/>
    </location>
</feature>
<evidence type="ECO:0000313" key="7">
    <source>
        <dbReference type="EMBL" id="GGZ37873.1"/>
    </source>
</evidence>
<keyword evidence="5 6" id="KW-0472">Membrane</keyword>
<accession>A0A918UWA5</accession>
<proteinExistence type="predicted"/>
<feature type="transmembrane region" description="Helical" evidence="6">
    <location>
        <begin position="120"/>
        <end position="141"/>
    </location>
</feature>
<name>A0A918UWA5_9BACT</name>
<evidence type="ECO:0000256" key="2">
    <source>
        <dbReference type="ARBA" id="ARBA00022475"/>
    </source>
</evidence>
<organism evidence="7 8">
    <name type="scientific">Echinicola pacifica</name>
    <dbReference type="NCBI Taxonomy" id="346377"/>
    <lineage>
        <taxon>Bacteria</taxon>
        <taxon>Pseudomonadati</taxon>
        <taxon>Bacteroidota</taxon>
        <taxon>Cytophagia</taxon>
        <taxon>Cytophagales</taxon>
        <taxon>Cyclobacteriaceae</taxon>
        <taxon>Echinicola</taxon>
    </lineage>
</organism>
<dbReference type="Pfam" id="PF13440">
    <property type="entry name" value="Polysacc_synt_3"/>
    <property type="match status" value="1"/>
</dbReference>
<gene>
    <name evidence="7" type="ORF">GCM10007049_33910</name>
</gene>
<feature type="transmembrane region" description="Helical" evidence="6">
    <location>
        <begin position="85"/>
        <end position="108"/>
    </location>
</feature>
<feature type="transmembrane region" description="Helical" evidence="6">
    <location>
        <begin position="366"/>
        <end position="385"/>
    </location>
</feature>
<dbReference type="Proteomes" id="UP000619457">
    <property type="component" value="Unassembled WGS sequence"/>
</dbReference>
<dbReference type="InterPro" id="IPR050833">
    <property type="entry name" value="Poly_Biosynth_Transport"/>
</dbReference>
<dbReference type="EMBL" id="BMWX01000007">
    <property type="protein sequence ID" value="GGZ37873.1"/>
    <property type="molecule type" value="Genomic_DNA"/>
</dbReference>
<dbReference type="PANTHER" id="PTHR30250:SF28">
    <property type="entry name" value="POLYSACCHARIDE BIOSYNTHESIS PROTEIN"/>
    <property type="match status" value="1"/>
</dbReference>
<evidence type="ECO:0000256" key="1">
    <source>
        <dbReference type="ARBA" id="ARBA00004651"/>
    </source>
</evidence>
<evidence type="ECO:0000256" key="3">
    <source>
        <dbReference type="ARBA" id="ARBA00022692"/>
    </source>
</evidence>
<dbReference type="AlphaFoldDB" id="A0A918UWA5"/>
<feature type="transmembrane region" description="Helical" evidence="6">
    <location>
        <begin position="397"/>
        <end position="417"/>
    </location>
</feature>
<sequence length="421" mass="47453">MLSKFHFKNEFVKNVVTLMTGTGIAQAIPIALSPILSRIYSPDQFGLFALYTGISAILLVLATGRYELAIMLPAKNEEASDIVKLSICISLLISAITFFVVLFFGVQISELLGNSEIKEWLYFLPLSIFITGTYQALNYWYNRNKEFKRLALNRVVQSSSSGGSQLLFGLSNMGGMGLLYGSLIGQIITVYILFKKLFNTKGDYFSKVKLKSLKRVAIRYSKFPKFDIPTNLLSVGSTHAPNILFSSFFLATYSGHYYLTQRVLQAPITLISTSVLDVFKEEASRSYRKTGHARDVYLKTLKWLFFASIIPSVVMFFYIEDVFILVFGKDWAIAGAYAKILLPALAIKFIANPLSFMIYVAEKQSWNLIIMIFLALGMVLSFSFAESHIEVVENISIVYIVYYMIHLLFGAFLAGCFRKDI</sequence>
<feature type="transmembrane region" description="Helical" evidence="6">
    <location>
        <begin position="177"/>
        <end position="194"/>
    </location>
</feature>
<comment type="caution">
    <text evidence="7">The sequence shown here is derived from an EMBL/GenBank/DDBJ whole genome shotgun (WGS) entry which is preliminary data.</text>
</comment>
<protein>
    <submittedName>
        <fullName evidence="7">Polysaccharide biosynthesis protein</fullName>
    </submittedName>
</protein>
<dbReference type="PANTHER" id="PTHR30250">
    <property type="entry name" value="PST FAMILY PREDICTED COLANIC ACID TRANSPORTER"/>
    <property type="match status" value="1"/>
</dbReference>
<reference evidence="7" key="2">
    <citation type="submission" date="2020-09" db="EMBL/GenBank/DDBJ databases">
        <authorList>
            <person name="Sun Q."/>
            <person name="Kim S."/>
        </authorList>
    </citation>
    <scope>NUCLEOTIDE SEQUENCE</scope>
    <source>
        <strain evidence="7">KCTC 12368</strain>
    </source>
</reference>
<evidence type="ECO:0000256" key="4">
    <source>
        <dbReference type="ARBA" id="ARBA00022989"/>
    </source>
</evidence>
<evidence type="ECO:0000313" key="8">
    <source>
        <dbReference type="Proteomes" id="UP000619457"/>
    </source>
</evidence>
<evidence type="ECO:0000256" key="6">
    <source>
        <dbReference type="SAM" id="Phobius"/>
    </source>
</evidence>
<keyword evidence="8" id="KW-1185">Reference proteome</keyword>
<dbReference type="RefSeq" id="WP_044203120.1">
    <property type="nucleotide sequence ID" value="NZ_BMWX01000007.1"/>
</dbReference>
<feature type="transmembrane region" description="Helical" evidence="6">
    <location>
        <begin position="12"/>
        <end position="32"/>
    </location>
</feature>
<reference evidence="7" key="1">
    <citation type="journal article" date="2014" name="Int. J. Syst. Evol. Microbiol.">
        <title>Complete genome sequence of Corynebacterium casei LMG S-19264T (=DSM 44701T), isolated from a smear-ripened cheese.</title>
        <authorList>
            <consortium name="US DOE Joint Genome Institute (JGI-PGF)"/>
            <person name="Walter F."/>
            <person name="Albersmeier A."/>
            <person name="Kalinowski J."/>
            <person name="Ruckert C."/>
        </authorList>
    </citation>
    <scope>NUCLEOTIDE SEQUENCE</scope>
    <source>
        <strain evidence="7">KCTC 12368</strain>
    </source>
</reference>
<dbReference type="GO" id="GO:0005886">
    <property type="term" value="C:plasma membrane"/>
    <property type="evidence" value="ECO:0007669"/>
    <property type="project" value="UniProtKB-SubCell"/>
</dbReference>
<keyword evidence="4 6" id="KW-1133">Transmembrane helix</keyword>
<keyword evidence="3 6" id="KW-0812">Transmembrane</keyword>
<feature type="transmembrane region" description="Helical" evidence="6">
    <location>
        <begin position="44"/>
        <end position="64"/>
    </location>
</feature>